<dbReference type="GO" id="GO:0007018">
    <property type="term" value="P:microtubule-based movement"/>
    <property type="evidence" value="ECO:0007669"/>
    <property type="project" value="InterPro"/>
</dbReference>
<dbReference type="WBParaSite" id="ACRNAN_scaffold2617.g7555.t1">
    <property type="protein sequence ID" value="ACRNAN_scaffold2617.g7555.t1"/>
    <property type="gene ID" value="ACRNAN_scaffold2617.g7555"/>
</dbReference>
<evidence type="ECO:0000259" key="13">
    <source>
        <dbReference type="PROSITE" id="PS50067"/>
    </source>
</evidence>
<dbReference type="GO" id="GO:0003777">
    <property type="term" value="F:microtubule motor activity"/>
    <property type="evidence" value="ECO:0007669"/>
    <property type="project" value="InterPro"/>
</dbReference>
<feature type="region of interest" description="Disordered" evidence="12">
    <location>
        <begin position="370"/>
        <end position="408"/>
    </location>
</feature>
<dbReference type="PROSITE" id="PS50067">
    <property type="entry name" value="KINESIN_MOTOR_2"/>
    <property type="match status" value="1"/>
</dbReference>
<feature type="domain" description="Kinesin motor" evidence="13">
    <location>
        <begin position="11"/>
        <end position="341"/>
    </location>
</feature>
<evidence type="ECO:0000256" key="7">
    <source>
        <dbReference type="ARBA" id="ARBA00023054"/>
    </source>
</evidence>
<dbReference type="GO" id="GO:0005929">
    <property type="term" value="C:cilium"/>
    <property type="evidence" value="ECO:0007669"/>
    <property type="project" value="UniProtKB-SubCell"/>
</dbReference>
<protein>
    <recommendedName>
        <fullName evidence="11">Kinesin-like protein</fullName>
    </recommendedName>
</protein>
<dbReference type="Proteomes" id="UP000887540">
    <property type="component" value="Unplaced"/>
</dbReference>
<dbReference type="SUPFAM" id="SSF52540">
    <property type="entry name" value="P-loop containing nucleoside triphosphate hydrolases"/>
    <property type="match status" value="1"/>
</dbReference>
<evidence type="ECO:0000256" key="6">
    <source>
        <dbReference type="ARBA" id="ARBA00022840"/>
    </source>
</evidence>
<comment type="similarity">
    <text evidence="10 11">Belongs to the TRAFAC class myosin-kinesin ATPase superfamily. Kinesin family.</text>
</comment>
<name>A0A914DGD5_9BILA</name>
<dbReference type="InterPro" id="IPR027417">
    <property type="entry name" value="P-loop_NTPase"/>
</dbReference>
<feature type="compositionally biased region" description="Polar residues" evidence="12">
    <location>
        <begin position="654"/>
        <end position="668"/>
    </location>
</feature>
<dbReference type="GO" id="GO:0005524">
    <property type="term" value="F:ATP binding"/>
    <property type="evidence" value="ECO:0007669"/>
    <property type="project" value="UniProtKB-UniRule"/>
</dbReference>
<evidence type="ECO:0000256" key="4">
    <source>
        <dbReference type="ARBA" id="ARBA00022701"/>
    </source>
</evidence>
<keyword evidence="9" id="KW-0206">Cytoskeleton</keyword>
<organism evidence="14 15">
    <name type="scientific">Acrobeloides nanus</name>
    <dbReference type="NCBI Taxonomy" id="290746"/>
    <lineage>
        <taxon>Eukaryota</taxon>
        <taxon>Metazoa</taxon>
        <taxon>Ecdysozoa</taxon>
        <taxon>Nematoda</taxon>
        <taxon>Chromadorea</taxon>
        <taxon>Rhabditida</taxon>
        <taxon>Tylenchina</taxon>
        <taxon>Cephalobomorpha</taxon>
        <taxon>Cephaloboidea</taxon>
        <taxon>Cephalobidae</taxon>
        <taxon>Acrobeloides</taxon>
    </lineage>
</organism>
<dbReference type="InterPro" id="IPR019821">
    <property type="entry name" value="Kinesin_motor_CS"/>
</dbReference>
<keyword evidence="14" id="KW-1185">Reference proteome</keyword>
<dbReference type="GO" id="GO:0008017">
    <property type="term" value="F:microtubule binding"/>
    <property type="evidence" value="ECO:0007669"/>
    <property type="project" value="InterPro"/>
</dbReference>
<evidence type="ECO:0000256" key="8">
    <source>
        <dbReference type="ARBA" id="ARBA00023175"/>
    </source>
</evidence>
<evidence type="ECO:0000256" key="3">
    <source>
        <dbReference type="ARBA" id="ARBA00022490"/>
    </source>
</evidence>
<evidence type="ECO:0000256" key="1">
    <source>
        <dbReference type="ARBA" id="ARBA00004138"/>
    </source>
</evidence>
<dbReference type="SMART" id="SM00129">
    <property type="entry name" value="KISc"/>
    <property type="match status" value="1"/>
</dbReference>
<feature type="compositionally biased region" description="Acidic residues" evidence="12">
    <location>
        <begin position="372"/>
        <end position="386"/>
    </location>
</feature>
<comment type="subcellular location">
    <subcellularLocation>
        <location evidence="1">Cell projection</location>
        <location evidence="1">Cilium</location>
    </subcellularLocation>
    <subcellularLocation>
        <location evidence="2">Cytoplasm</location>
        <location evidence="2">Cytoskeleton</location>
    </subcellularLocation>
</comment>
<keyword evidence="6 10" id="KW-0067">ATP-binding</keyword>
<keyword evidence="4 11" id="KW-0493">Microtubule</keyword>
<evidence type="ECO:0000313" key="14">
    <source>
        <dbReference type="Proteomes" id="UP000887540"/>
    </source>
</evidence>
<dbReference type="PRINTS" id="PR00380">
    <property type="entry name" value="KINESINHEAVY"/>
</dbReference>
<dbReference type="InterPro" id="IPR036961">
    <property type="entry name" value="Kinesin_motor_dom_sf"/>
</dbReference>
<keyword evidence="7" id="KW-0175">Coiled coil</keyword>
<feature type="region of interest" description="Disordered" evidence="12">
    <location>
        <begin position="652"/>
        <end position="679"/>
    </location>
</feature>
<evidence type="ECO:0000256" key="12">
    <source>
        <dbReference type="SAM" id="MobiDB-lite"/>
    </source>
</evidence>
<evidence type="ECO:0000256" key="9">
    <source>
        <dbReference type="ARBA" id="ARBA00023212"/>
    </source>
</evidence>
<keyword evidence="3" id="KW-0963">Cytoplasm</keyword>
<evidence type="ECO:0000256" key="2">
    <source>
        <dbReference type="ARBA" id="ARBA00004245"/>
    </source>
</evidence>
<evidence type="ECO:0000256" key="11">
    <source>
        <dbReference type="RuleBase" id="RU000394"/>
    </source>
</evidence>
<dbReference type="InterPro" id="IPR027640">
    <property type="entry name" value="Kinesin-like_fam"/>
</dbReference>
<sequence length="686" mass="77985">MHNQVEGEVDNVKVVVRLRPLSQQEVSQGHQTIARVDNVTKTISVINPTAHSEPPKTFTFDEVFDQQSDQITIYNKVARPIVENVLKGYNGTIFAYGQTGTGKTYTMAGNADVPEQRGIIPNSFAHIFDHIAKCQQDKTFLVRVSYLEIYNEEIRDLLAKNQKYGLELKERPDIGVYVKDLSSVTVSSADHMYKIMQFGGLNRHVGATNMNEHSSRSHAIFTVTIECSEGSGATQHLTQGKLHLVDLAGSERQSKTGASGDRLKEAAKINLSLSTLGNVISALVDSKSTHIPYRNSKLTRLLQDSLGGNSKTVMVANIGPATYNYDETISTLRYANRAKNIKNVARINEDPKDALLRKYQEEIEKLKKQIENDEISGGESAEEDDNASNASDHGNRKRAGSVSNQHWQEKIREMETDIASKRKQLDQEKNMAEGERRKIAEELLQKEEELKRSKNEHEKLMNKLAAIEKKLIIGGENMLEKAEKQARLLEESNRELERARANEEELRKRLETRQAERLDIEEKYSNLQEEAQGKSRKLKKVWNAYMQAKGELRDIEAEHQREMEGLLDNVRQLQKELQLYTAIIDAYIPEEYQKVIEKHTFWNEEIGDWQLKCIAYTGNNMRASKPIPPMVYRNLETPLRPLYQSYADVVDSPAQPQHSNNPTKSNFRPKSAKKDRNAAKIKALLD</sequence>
<dbReference type="PANTHER" id="PTHR47969:SF21">
    <property type="entry name" value="KINESIN-LIKE PROTEIN"/>
    <property type="match status" value="1"/>
</dbReference>
<proteinExistence type="inferred from homology"/>
<keyword evidence="5 10" id="KW-0547">Nucleotide-binding</keyword>
<evidence type="ECO:0000256" key="5">
    <source>
        <dbReference type="ARBA" id="ARBA00022741"/>
    </source>
</evidence>
<dbReference type="Pfam" id="PF00225">
    <property type="entry name" value="Kinesin"/>
    <property type="match status" value="1"/>
</dbReference>
<evidence type="ECO:0000256" key="10">
    <source>
        <dbReference type="PROSITE-ProRule" id="PRU00283"/>
    </source>
</evidence>
<reference evidence="15" key="1">
    <citation type="submission" date="2022-11" db="UniProtKB">
        <authorList>
            <consortium name="WormBaseParasite"/>
        </authorList>
    </citation>
    <scope>IDENTIFICATION</scope>
</reference>
<dbReference type="PANTHER" id="PTHR47969">
    <property type="entry name" value="CHROMOSOME-ASSOCIATED KINESIN KIF4A-RELATED"/>
    <property type="match status" value="1"/>
</dbReference>
<dbReference type="AlphaFoldDB" id="A0A914DGD5"/>
<accession>A0A914DGD5</accession>
<dbReference type="FunFam" id="3.40.850.10:FF:000029">
    <property type="entry name" value="Kinesin-like protein KIF17"/>
    <property type="match status" value="1"/>
</dbReference>
<dbReference type="Gene3D" id="3.40.850.10">
    <property type="entry name" value="Kinesin motor domain"/>
    <property type="match status" value="1"/>
</dbReference>
<dbReference type="GO" id="GO:0005874">
    <property type="term" value="C:microtubule"/>
    <property type="evidence" value="ECO:0007669"/>
    <property type="project" value="UniProtKB-KW"/>
</dbReference>
<feature type="binding site" evidence="10">
    <location>
        <begin position="97"/>
        <end position="104"/>
    </location>
    <ligand>
        <name>ATP</name>
        <dbReference type="ChEBI" id="CHEBI:30616"/>
    </ligand>
</feature>
<evidence type="ECO:0000313" key="15">
    <source>
        <dbReference type="WBParaSite" id="ACRNAN_scaffold2617.g7555.t1"/>
    </source>
</evidence>
<dbReference type="PROSITE" id="PS00411">
    <property type="entry name" value="KINESIN_MOTOR_1"/>
    <property type="match status" value="1"/>
</dbReference>
<keyword evidence="8 10" id="KW-0505">Motor protein</keyword>
<dbReference type="InterPro" id="IPR001752">
    <property type="entry name" value="Kinesin_motor_dom"/>
</dbReference>